<comment type="caution">
    <text evidence="3">The sequence shown here is derived from an EMBL/GenBank/DDBJ whole genome shotgun (WGS) entry which is preliminary data.</text>
</comment>
<reference evidence="3 4" key="1">
    <citation type="submission" date="2023-07" db="EMBL/GenBank/DDBJ databases">
        <title>Sorghum-associated microbial communities from plants grown in Nebraska, USA.</title>
        <authorList>
            <person name="Schachtman D."/>
        </authorList>
    </citation>
    <scope>NUCLEOTIDE SEQUENCE [LARGE SCALE GENOMIC DNA]</scope>
    <source>
        <strain evidence="3 4">4099</strain>
    </source>
</reference>
<dbReference type="InterPro" id="IPR023347">
    <property type="entry name" value="Lysozyme_dom_sf"/>
</dbReference>
<dbReference type="Gene3D" id="1.10.530.40">
    <property type="match status" value="1"/>
</dbReference>
<dbReference type="RefSeq" id="WP_310235484.1">
    <property type="nucleotide sequence ID" value="NZ_JAVDWO010000007.1"/>
</dbReference>
<evidence type="ECO:0000256" key="2">
    <source>
        <dbReference type="ARBA" id="ARBA00022638"/>
    </source>
</evidence>
<evidence type="ECO:0000313" key="3">
    <source>
        <dbReference type="EMBL" id="MDR7193364.1"/>
    </source>
</evidence>
<evidence type="ECO:0000256" key="1">
    <source>
        <dbReference type="ARBA" id="ARBA00022529"/>
    </source>
</evidence>
<name>A0ABU1XX69_9GAMM</name>
<keyword evidence="2" id="KW-0081">Bacteriolytic enzyme</keyword>
<keyword evidence="1" id="KW-0929">Antimicrobial</keyword>
<accession>A0ABU1XX69</accession>
<dbReference type="InterPro" id="IPR023346">
    <property type="entry name" value="Lysozyme-like_dom_sf"/>
</dbReference>
<proteinExistence type="predicted"/>
<evidence type="ECO:0000313" key="4">
    <source>
        <dbReference type="Proteomes" id="UP001256588"/>
    </source>
</evidence>
<keyword evidence="4" id="KW-1185">Reference proteome</keyword>
<sequence>MSPAEDFEQRITVETQRAAQQAALIIKRHFDMQAFPKVDQHGVNRVGWNHPVDKRPMPVNVADLLLRSNLQLARTVLQERVFTALAKGQVSTLRLAALYALAETIGPERVRDMPELWAALEAGRWADVGVHIINCNWTGLVGSSDRNKQMFSWLLVALTTGIEPQGSVS</sequence>
<dbReference type="Proteomes" id="UP001256588">
    <property type="component" value="Unassembled WGS sequence"/>
</dbReference>
<dbReference type="EMBL" id="JAVDWO010000007">
    <property type="protein sequence ID" value="MDR7193364.1"/>
    <property type="molecule type" value="Genomic_DNA"/>
</dbReference>
<dbReference type="SUPFAM" id="SSF53955">
    <property type="entry name" value="Lysozyme-like"/>
    <property type="match status" value="1"/>
</dbReference>
<gene>
    <name evidence="3" type="ORF">J2W68_002098</name>
</gene>
<protein>
    <submittedName>
        <fullName evidence="3">Uncharacterized protein</fullName>
    </submittedName>
</protein>
<organism evidence="3 4">
    <name type="scientific">Luteimonas terrae</name>
    <dbReference type="NCBI Taxonomy" id="1530191"/>
    <lineage>
        <taxon>Bacteria</taxon>
        <taxon>Pseudomonadati</taxon>
        <taxon>Pseudomonadota</taxon>
        <taxon>Gammaproteobacteria</taxon>
        <taxon>Lysobacterales</taxon>
        <taxon>Lysobacteraceae</taxon>
        <taxon>Luteimonas</taxon>
    </lineage>
</organism>